<keyword evidence="4" id="KW-0238">DNA-binding</keyword>
<dbReference type="SUPFAM" id="SSF88946">
    <property type="entry name" value="Sigma2 domain of RNA polymerase sigma factors"/>
    <property type="match status" value="1"/>
</dbReference>
<evidence type="ECO:0000256" key="6">
    <source>
        <dbReference type="SAM" id="MobiDB-lite"/>
    </source>
</evidence>
<feature type="region of interest" description="Disordered" evidence="6">
    <location>
        <begin position="353"/>
        <end position="378"/>
    </location>
</feature>
<evidence type="ECO:0000256" key="2">
    <source>
        <dbReference type="ARBA" id="ARBA00023015"/>
    </source>
</evidence>
<organism evidence="8 9">
    <name type="scientific">Rothia amarae</name>
    <dbReference type="NCBI Taxonomy" id="169480"/>
    <lineage>
        <taxon>Bacteria</taxon>
        <taxon>Bacillati</taxon>
        <taxon>Actinomycetota</taxon>
        <taxon>Actinomycetes</taxon>
        <taxon>Micrococcales</taxon>
        <taxon>Micrococcaceae</taxon>
        <taxon>Rothia</taxon>
    </lineage>
</organism>
<keyword evidence="3" id="KW-0731">Sigma factor</keyword>
<feature type="region of interest" description="Disordered" evidence="6">
    <location>
        <begin position="463"/>
        <end position="658"/>
    </location>
</feature>
<dbReference type="GO" id="GO:0016987">
    <property type="term" value="F:sigma factor activity"/>
    <property type="evidence" value="ECO:0007669"/>
    <property type="project" value="UniProtKB-KW"/>
</dbReference>
<evidence type="ECO:0000256" key="3">
    <source>
        <dbReference type="ARBA" id="ARBA00023082"/>
    </source>
</evidence>
<dbReference type="Gene3D" id="1.10.10.10">
    <property type="entry name" value="Winged helix-like DNA-binding domain superfamily/Winged helix DNA-binding domain"/>
    <property type="match status" value="1"/>
</dbReference>
<evidence type="ECO:0000256" key="1">
    <source>
        <dbReference type="ARBA" id="ARBA00010641"/>
    </source>
</evidence>
<feature type="domain" description="RNA polymerase sigma-70 region 2" evidence="7">
    <location>
        <begin position="32"/>
        <end position="90"/>
    </location>
</feature>
<feature type="compositionally biased region" description="Low complexity" evidence="6">
    <location>
        <begin position="529"/>
        <end position="546"/>
    </location>
</feature>
<evidence type="ECO:0000256" key="4">
    <source>
        <dbReference type="ARBA" id="ARBA00023125"/>
    </source>
</evidence>
<feature type="compositionally biased region" description="Polar residues" evidence="6">
    <location>
        <begin position="463"/>
        <end position="481"/>
    </location>
</feature>
<dbReference type="KEGG" id="rama:IDM48_02755"/>
<dbReference type="RefSeq" id="WP_151145415.1">
    <property type="nucleotide sequence ID" value="NZ_CP061538.1"/>
</dbReference>
<evidence type="ECO:0000259" key="7">
    <source>
        <dbReference type="Pfam" id="PF04542"/>
    </source>
</evidence>
<dbReference type="Gene3D" id="1.10.1740.10">
    <property type="match status" value="1"/>
</dbReference>
<dbReference type="InterPro" id="IPR013325">
    <property type="entry name" value="RNA_pol_sigma_r2"/>
</dbReference>
<keyword evidence="2" id="KW-0805">Transcription regulation</keyword>
<dbReference type="InterPro" id="IPR013324">
    <property type="entry name" value="RNA_pol_sigma_r3/r4-like"/>
</dbReference>
<feature type="compositionally biased region" description="Low complexity" evidence="6">
    <location>
        <begin position="489"/>
        <end position="500"/>
    </location>
</feature>
<gene>
    <name evidence="8" type="ORF">IDM48_02755</name>
</gene>
<dbReference type="GO" id="GO:0006352">
    <property type="term" value="P:DNA-templated transcription initiation"/>
    <property type="evidence" value="ECO:0007669"/>
    <property type="project" value="InterPro"/>
</dbReference>
<comment type="similarity">
    <text evidence="1">Belongs to the sigma-70 factor family. ECF subfamily.</text>
</comment>
<dbReference type="PANTHER" id="PTHR43133">
    <property type="entry name" value="RNA POLYMERASE ECF-TYPE SIGMA FACTO"/>
    <property type="match status" value="1"/>
</dbReference>
<evidence type="ECO:0000313" key="8">
    <source>
        <dbReference type="EMBL" id="QNV40362.1"/>
    </source>
</evidence>
<evidence type="ECO:0000313" key="9">
    <source>
        <dbReference type="Proteomes" id="UP000516421"/>
    </source>
</evidence>
<evidence type="ECO:0000256" key="5">
    <source>
        <dbReference type="ARBA" id="ARBA00023163"/>
    </source>
</evidence>
<dbReference type="InterPro" id="IPR039425">
    <property type="entry name" value="RNA_pol_sigma-70-like"/>
</dbReference>
<dbReference type="PANTHER" id="PTHR43133:SF8">
    <property type="entry name" value="RNA POLYMERASE SIGMA FACTOR HI_1459-RELATED"/>
    <property type="match status" value="1"/>
</dbReference>
<dbReference type="Proteomes" id="UP000516421">
    <property type="component" value="Chromosome"/>
</dbReference>
<sequence length="738" mass="78210">MQTQHTLAASGKTDEALLLAVLEGKLEAYGELYERYYPMARAIAFKHTSDVNRVDDIVSESFARILQALKNGKGPHSYMGGYLSTTIAHLAGEYGLLTKKEVPSEQEHIEAMGTLDETVVQLHESDEVISAFTSLPERWQTVLWMSEIEAKKPREIAAAMDLTPNAVSALAIRAKESLKEGFLRAHQNAPATADCNRFSSHISPYVRGSLSQKRSDALRSHMETCNYCTSEYLSLVGINKSMRSWVFPVLAGLSIWTTDGSALIAPVAAASVGGTQSGSNATTSSAENASASSAFATGSNFSLLSPRSWGTPSQILAGAATLTAAVVAVVGGVAMSEPAHQDAQQITAEGFSTKIPDQKTQQTPSQKKTEKPLPLGRQFESNPFSGFSSDESIRSSDVPVLESLAQGLSQGSGEDLSALPTLVTASANEHVLKAVESALLASEDEQNALSSLAQATNNESLVAISSQSPSSEGRSAANDSSMADEGAVTSAAGTATGSSGEALADNPGHETAPRIVTEEAAPVAEAQNPPEAEAKVAAPVDTVPAEAAPPAPVTQAPAEKADPVVAPVDPITPADRAMPTDPTEPVTPTDPTEPVTPTDPTEPVTPTDPTEPVTPTDPTEPVTPTDPTEPVTPTDPTEPVTPTEPENPVIPVIPDNPGEVPQWYSGADFKAWSQAVPWHDFDQKNVATNKRCLIRYQDHGHTHVMYRYIPEKALNSIYTTYVLTAIYGVDHISYIQCR</sequence>
<reference evidence="8 9" key="1">
    <citation type="submission" date="2020-09" db="EMBL/GenBank/DDBJ databases">
        <title>Investigation of environmental microbe.</title>
        <authorList>
            <person name="Ou Y."/>
            <person name="Kang Q."/>
        </authorList>
    </citation>
    <scope>NUCLEOTIDE SEQUENCE [LARGE SCALE GENOMIC DNA]</scope>
    <source>
        <strain evidence="8 9">KJZ-9</strain>
    </source>
</reference>
<dbReference type="NCBIfam" id="TIGR02937">
    <property type="entry name" value="sigma70-ECF"/>
    <property type="match status" value="1"/>
</dbReference>
<protein>
    <submittedName>
        <fullName evidence="8">Sigma-70 family RNA polymerase sigma factor</fullName>
    </submittedName>
</protein>
<dbReference type="EMBL" id="CP061538">
    <property type="protein sequence ID" value="QNV40362.1"/>
    <property type="molecule type" value="Genomic_DNA"/>
</dbReference>
<dbReference type="SUPFAM" id="SSF88659">
    <property type="entry name" value="Sigma3 and sigma4 domains of RNA polymerase sigma factors"/>
    <property type="match status" value="1"/>
</dbReference>
<feature type="compositionally biased region" description="Low complexity" evidence="6">
    <location>
        <begin position="579"/>
        <end position="657"/>
    </location>
</feature>
<accession>A0A7H2BL16</accession>
<dbReference type="Pfam" id="PF04542">
    <property type="entry name" value="Sigma70_r2"/>
    <property type="match status" value="1"/>
</dbReference>
<keyword evidence="5" id="KW-0804">Transcription</keyword>
<dbReference type="AlphaFoldDB" id="A0A7H2BL16"/>
<name>A0A7H2BL16_9MICC</name>
<dbReference type="GO" id="GO:0003677">
    <property type="term" value="F:DNA binding"/>
    <property type="evidence" value="ECO:0007669"/>
    <property type="project" value="UniProtKB-KW"/>
</dbReference>
<dbReference type="InterPro" id="IPR014284">
    <property type="entry name" value="RNA_pol_sigma-70_dom"/>
</dbReference>
<proteinExistence type="inferred from homology"/>
<dbReference type="InterPro" id="IPR007627">
    <property type="entry name" value="RNA_pol_sigma70_r2"/>
</dbReference>
<keyword evidence="9" id="KW-1185">Reference proteome</keyword>
<dbReference type="InterPro" id="IPR036388">
    <property type="entry name" value="WH-like_DNA-bd_sf"/>
</dbReference>